<reference evidence="2 3" key="1">
    <citation type="submission" date="2018-08" db="EMBL/GenBank/DDBJ databases">
        <title>Genome and evolution of the arbuscular mycorrhizal fungus Diversispora epigaea (formerly Glomus versiforme) and its bacterial endosymbionts.</title>
        <authorList>
            <person name="Sun X."/>
            <person name="Fei Z."/>
            <person name="Harrison M."/>
        </authorList>
    </citation>
    <scope>NUCLEOTIDE SEQUENCE [LARGE SCALE GENOMIC DNA]</scope>
    <source>
        <strain evidence="2 3">IT104</strain>
    </source>
</reference>
<keyword evidence="3" id="KW-1185">Reference proteome</keyword>
<evidence type="ECO:0000313" key="2">
    <source>
        <dbReference type="EMBL" id="RHZ87729.1"/>
    </source>
</evidence>
<feature type="signal peptide" evidence="1">
    <location>
        <begin position="1"/>
        <end position="21"/>
    </location>
</feature>
<accession>A0A397JHB2</accession>
<organism evidence="2 3">
    <name type="scientific">Diversispora epigaea</name>
    <dbReference type="NCBI Taxonomy" id="1348612"/>
    <lineage>
        <taxon>Eukaryota</taxon>
        <taxon>Fungi</taxon>
        <taxon>Fungi incertae sedis</taxon>
        <taxon>Mucoromycota</taxon>
        <taxon>Glomeromycotina</taxon>
        <taxon>Glomeromycetes</taxon>
        <taxon>Diversisporales</taxon>
        <taxon>Diversisporaceae</taxon>
        <taxon>Diversispora</taxon>
    </lineage>
</organism>
<dbReference type="AlphaFoldDB" id="A0A397JHB2"/>
<keyword evidence="1" id="KW-0732">Signal</keyword>
<evidence type="ECO:0000256" key="1">
    <source>
        <dbReference type="SAM" id="SignalP"/>
    </source>
</evidence>
<dbReference type="Proteomes" id="UP000266861">
    <property type="component" value="Unassembled WGS sequence"/>
</dbReference>
<protein>
    <submittedName>
        <fullName evidence="2">Uncharacterized protein</fullName>
    </submittedName>
</protein>
<comment type="caution">
    <text evidence="2">The sequence shown here is derived from an EMBL/GenBank/DDBJ whole genome shotgun (WGS) entry which is preliminary data.</text>
</comment>
<dbReference type="EMBL" id="PQFF01000029">
    <property type="protein sequence ID" value="RHZ87729.1"/>
    <property type="molecule type" value="Genomic_DNA"/>
</dbReference>
<feature type="chain" id="PRO_5017373871" evidence="1">
    <location>
        <begin position="22"/>
        <end position="159"/>
    </location>
</feature>
<sequence length="159" mass="18954">MNSKLVVLLCTLFAIILFANAEPALKRDAAAEPALDWNWYKRDAAVAYWDWPDAAAEPAVDLNWYKREPYYYYYYRRDAALEDESAYNNNSREKLLCLFCKLYVYKGMVYFQKIPRISLVKHKMKYNQIWLMCYDFDTRSCSYDDNNVAFDIGYNNNDK</sequence>
<evidence type="ECO:0000313" key="3">
    <source>
        <dbReference type="Proteomes" id="UP000266861"/>
    </source>
</evidence>
<proteinExistence type="predicted"/>
<gene>
    <name evidence="2" type="ORF">Glove_31g34</name>
</gene>
<name>A0A397JHB2_9GLOM</name>